<proteinExistence type="predicted"/>
<evidence type="ECO:0000256" key="1">
    <source>
        <dbReference type="SAM" id="MobiDB-lite"/>
    </source>
</evidence>
<sequence length="612" mass="70846">MLHAECRIRLLECQDEITIEPRSKKMKSTEEAYEKLCNDDYQSFQQKVDAERTSDELALWCISDSQAEHEMQKEEKIPTGVSATLNEVFPEKNLVLSQPADPEIRQNTNHPFVQGDVSRNESNEEFFTSKEFIGPIYKPTESNKQDKPQSCIESNGRDENEAHENKVQRKAKRTQTASAALMDDELCQFYKEIHQLEKDNLEGNFQEEETKSSLEPCSPFKFSQTAHEDSQRTLLGSPQRFYEMGHRFSEEQKDQEANAEQQLDRETSGWKTENGFNGQVDLKFWNSSVPEFRPSWQSKESFIVPQGPLPPLPPRFNHQSHFQIFNSPPQKTNAFPSRNEELSYKNYHGYHGNNDINWPGPLPDQGAGCVGHIDIHSAQESKNGNTDKNVPQNSGFCETREECWKDPKNYHADGMPCFPFLQPPEEKLCSSQKLLLILRGLPGSGKSTLSRLLLSQDCDGIILSTDDYFHQQDGYTYNATHLGDAHDWNQKRAKQAMEEGKSLIIIDNTNTQAWEMKPYVETALEKGYRVEFREPDTWWKFNPEELEKRNKHGVSREKIAQMLERYEYQISIPIVMNSVVPPHKHMQKPPLQRRHRWEGNTDSWNYFSISNN</sequence>
<keyword evidence="3" id="KW-1185">Reference proteome</keyword>
<dbReference type="STRING" id="94827.A0A099ZU21"/>
<dbReference type="GO" id="GO:0003714">
    <property type="term" value="F:transcription corepressor activity"/>
    <property type="evidence" value="ECO:0007669"/>
    <property type="project" value="TreeGrafter"/>
</dbReference>
<dbReference type="GO" id="GO:0005634">
    <property type="term" value="C:nucleus"/>
    <property type="evidence" value="ECO:0007669"/>
    <property type="project" value="TreeGrafter"/>
</dbReference>
<evidence type="ECO:0000313" key="2">
    <source>
        <dbReference type="EMBL" id="KGL85262.1"/>
    </source>
</evidence>
<feature type="region of interest" description="Disordered" evidence="1">
    <location>
        <begin position="248"/>
        <end position="274"/>
    </location>
</feature>
<dbReference type="AlphaFoldDB" id="A0A099ZU21"/>
<dbReference type="EMBL" id="KL898251">
    <property type="protein sequence ID" value="KGL85262.1"/>
    <property type="molecule type" value="Genomic_DNA"/>
</dbReference>
<accession>A0A099ZU21</accession>
<dbReference type="InterPro" id="IPR027417">
    <property type="entry name" value="P-loop_NTPase"/>
</dbReference>
<feature type="compositionally biased region" description="Basic and acidic residues" evidence="1">
    <location>
        <begin position="248"/>
        <end position="268"/>
    </location>
</feature>
<feature type="region of interest" description="Disordered" evidence="1">
    <location>
        <begin position="205"/>
        <end position="232"/>
    </location>
</feature>
<dbReference type="GO" id="GO:0000122">
    <property type="term" value="P:negative regulation of transcription by RNA polymerase II"/>
    <property type="evidence" value="ECO:0007669"/>
    <property type="project" value="TreeGrafter"/>
</dbReference>
<dbReference type="InterPro" id="IPR026302">
    <property type="entry name" value="NEDD4-bd_p2"/>
</dbReference>
<dbReference type="PANTHER" id="PTHR13308:SF23">
    <property type="entry name" value="NEDD4-BINDING PROTEIN 2-LIKE 2"/>
    <property type="match status" value="1"/>
</dbReference>
<dbReference type="Gene3D" id="3.40.50.300">
    <property type="entry name" value="P-loop containing nucleotide triphosphate hydrolases"/>
    <property type="match status" value="1"/>
</dbReference>
<feature type="region of interest" description="Disordered" evidence="1">
    <location>
        <begin position="134"/>
        <end position="170"/>
    </location>
</feature>
<feature type="compositionally biased region" description="Basic and acidic residues" evidence="1">
    <location>
        <begin position="155"/>
        <end position="167"/>
    </location>
</feature>
<protein>
    <submittedName>
        <fullName evidence="2">NEDD4-binding protein 2-like 2</fullName>
    </submittedName>
</protein>
<dbReference type="SUPFAM" id="SSF52540">
    <property type="entry name" value="P-loop containing nucleoside triphosphate hydrolases"/>
    <property type="match status" value="1"/>
</dbReference>
<dbReference type="Proteomes" id="UP000053641">
    <property type="component" value="Unassembled WGS sequence"/>
</dbReference>
<organism evidence="2 3">
    <name type="scientific">Tinamus guttatus</name>
    <name type="common">White-throated tinamou</name>
    <dbReference type="NCBI Taxonomy" id="94827"/>
    <lineage>
        <taxon>Eukaryota</taxon>
        <taxon>Metazoa</taxon>
        <taxon>Chordata</taxon>
        <taxon>Craniata</taxon>
        <taxon>Vertebrata</taxon>
        <taxon>Euteleostomi</taxon>
        <taxon>Archelosauria</taxon>
        <taxon>Archosauria</taxon>
        <taxon>Dinosauria</taxon>
        <taxon>Saurischia</taxon>
        <taxon>Theropoda</taxon>
        <taxon>Coelurosauria</taxon>
        <taxon>Aves</taxon>
        <taxon>Palaeognathae</taxon>
        <taxon>Tinamiformes</taxon>
        <taxon>Tinamidae</taxon>
        <taxon>Tinamus</taxon>
    </lineage>
</organism>
<reference evidence="2 3" key="1">
    <citation type="submission" date="2014-06" db="EMBL/GenBank/DDBJ databases">
        <title>Genome evolution of avian class.</title>
        <authorList>
            <person name="Zhang G."/>
            <person name="Li C."/>
        </authorList>
    </citation>
    <scope>NUCLEOTIDE SEQUENCE [LARGE SCALE GENOMIC DNA]</scope>
    <source>
        <strain evidence="2">BGI_N309</strain>
    </source>
</reference>
<dbReference type="Pfam" id="PF13671">
    <property type="entry name" value="AAA_33"/>
    <property type="match status" value="1"/>
</dbReference>
<evidence type="ECO:0000313" key="3">
    <source>
        <dbReference type="Proteomes" id="UP000053641"/>
    </source>
</evidence>
<gene>
    <name evidence="2" type="ORF">N309_03275</name>
</gene>
<dbReference type="PANTHER" id="PTHR13308">
    <property type="entry name" value="NEDD4-BINDING PROTEIN 2-LIKE 1"/>
    <property type="match status" value="1"/>
</dbReference>
<name>A0A099ZU21_TINGU</name>